<name>A0AAV2YAD5_9STRA</name>
<feature type="compositionally biased region" description="Basic and acidic residues" evidence="1">
    <location>
        <begin position="261"/>
        <end position="277"/>
    </location>
</feature>
<comment type="caution">
    <text evidence="2">The sequence shown here is derived from an EMBL/GenBank/DDBJ whole genome shotgun (WGS) entry which is preliminary data.</text>
</comment>
<keyword evidence="3" id="KW-1185">Reference proteome</keyword>
<organism evidence="2 3">
    <name type="scientific">Lagenidium giganteum</name>
    <dbReference type="NCBI Taxonomy" id="4803"/>
    <lineage>
        <taxon>Eukaryota</taxon>
        <taxon>Sar</taxon>
        <taxon>Stramenopiles</taxon>
        <taxon>Oomycota</taxon>
        <taxon>Peronosporomycetes</taxon>
        <taxon>Pythiales</taxon>
        <taxon>Pythiaceae</taxon>
    </lineage>
</organism>
<reference evidence="2" key="1">
    <citation type="submission" date="2022-11" db="EMBL/GenBank/DDBJ databases">
        <authorList>
            <person name="Morgan W.R."/>
            <person name="Tartar A."/>
        </authorList>
    </citation>
    <scope>NUCLEOTIDE SEQUENCE</scope>
    <source>
        <strain evidence="2">ARSEF 373</strain>
    </source>
</reference>
<dbReference type="Proteomes" id="UP001146120">
    <property type="component" value="Unassembled WGS sequence"/>
</dbReference>
<evidence type="ECO:0000313" key="3">
    <source>
        <dbReference type="Proteomes" id="UP001146120"/>
    </source>
</evidence>
<sequence>YQSLLWTGALRCCCLTMGFRGVLLRRDGGAGEGDSTFRVVCPDAELNVPVNETEPDVLNEQVVVVSDFVTSKQVQVARLAQMTLQETEESALWVTTLPESRANAPMAGAEASPGSATLVPPGAATGAAPDAGIKSCFCFNFRSGVEYNFFAHTVTAYQRLQKYTMLEQSVRMEMEIQERLDRVQAAKENDPKNTAVALAKKRPPTPTTAGKQRPRSSATAAPASGVPAERPGSRKAQRRGATLAPVTARKPGAARVVTVDRASDQDPVRRSRGETNGKSEPLIATAAPSPSRRTRPRSKVSKADAKVTHCILCAAKPVEPVSKNMMKHPFVLQDGFGGTVFMCKSCLQRLIAKMSESEGKETCSLCSEVPSDGSKTCAHPQCRKHYCAPCLGRLLRPDKVMKTLHRCEQSSTDEELALCQLHANQQRKRPVKRASTPRATSSPSKDPKKKKVRRESNHDSPDRSAKGHAAKPTRAQSAGAADVPVMDPLDYLANYFEFLTTREAMYPPPAESEDVCFCCKDGGDVIECDWKHYSGGKNRQCPKVYHGGMYLYESCLTNLVPDCLGYTVSDDIPKWECPRHRCHACGKLAKFSCRFCVTSYCEGHLPPTIKSLGPASIDIATSIYMLCPVCEEQAMTAVEMKKLDPEIYNRIFIVPKKRNSK</sequence>
<accession>A0AAV2YAD5</accession>
<proteinExistence type="predicted"/>
<feature type="non-terminal residue" evidence="2">
    <location>
        <position position="1"/>
    </location>
</feature>
<gene>
    <name evidence="2" type="ORF">N0F65_012802</name>
</gene>
<dbReference type="EMBL" id="DAKRPA010000435">
    <property type="protein sequence ID" value="DAZ92572.1"/>
    <property type="molecule type" value="Genomic_DNA"/>
</dbReference>
<dbReference type="InterPro" id="IPR013083">
    <property type="entry name" value="Znf_RING/FYVE/PHD"/>
</dbReference>
<feature type="region of interest" description="Disordered" evidence="1">
    <location>
        <begin position="185"/>
        <end position="301"/>
    </location>
</feature>
<dbReference type="PANTHER" id="PTHR13115">
    <property type="entry name" value="RNA POLYMERASE-ASSOCIATED PROTEIN RTF1 HOMOLOG"/>
    <property type="match status" value="1"/>
</dbReference>
<feature type="region of interest" description="Disordered" evidence="1">
    <location>
        <begin position="424"/>
        <end position="481"/>
    </location>
</feature>
<dbReference type="CDD" id="cd15568">
    <property type="entry name" value="PHD5_NSD"/>
    <property type="match status" value="1"/>
</dbReference>
<dbReference type="AlphaFoldDB" id="A0AAV2YAD5"/>
<dbReference type="PANTHER" id="PTHR13115:SF14">
    <property type="entry name" value="ZINC FINGER CCCH DOMAIN-CONTAINING PROTEIN 19"/>
    <property type="match status" value="1"/>
</dbReference>
<dbReference type="GO" id="GO:0016593">
    <property type="term" value="C:Cdc73/Paf1 complex"/>
    <property type="evidence" value="ECO:0007669"/>
    <property type="project" value="TreeGrafter"/>
</dbReference>
<evidence type="ECO:0000313" key="2">
    <source>
        <dbReference type="EMBL" id="DAZ92572.1"/>
    </source>
</evidence>
<reference evidence="2" key="2">
    <citation type="journal article" date="2023" name="Microbiol Resour">
        <title>Decontamination and Annotation of the Draft Genome Sequence of the Oomycete Lagenidium giganteum ARSEF 373.</title>
        <authorList>
            <person name="Morgan W.R."/>
            <person name="Tartar A."/>
        </authorList>
    </citation>
    <scope>NUCLEOTIDE SEQUENCE</scope>
    <source>
        <strain evidence="2">ARSEF 373</strain>
    </source>
</reference>
<feature type="compositionally biased region" description="Basic and acidic residues" evidence="1">
    <location>
        <begin position="454"/>
        <end position="465"/>
    </location>
</feature>
<dbReference type="Gene3D" id="3.30.40.10">
    <property type="entry name" value="Zinc/RING finger domain, C3HC4 (zinc finger)"/>
    <property type="match status" value="1"/>
</dbReference>
<evidence type="ECO:0000256" key="1">
    <source>
        <dbReference type="SAM" id="MobiDB-lite"/>
    </source>
</evidence>
<feature type="compositionally biased region" description="Low complexity" evidence="1">
    <location>
        <begin position="215"/>
        <end position="224"/>
    </location>
</feature>
<protein>
    <submittedName>
        <fullName evidence="2">Uncharacterized protein</fullName>
    </submittedName>
</protein>
<dbReference type="GO" id="GO:1990269">
    <property type="term" value="F:RNA polymerase II C-terminal domain phosphoserine binding"/>
    <property type="evidence" value="ECO:0007669"/>
    <property type="project" value="TreeGrafter"/>
</dbReference>